<accession>A0A5J6GP46</accession>
<dbReference type="EMBL" id="CP023699">
    <property type="protein sequence ID" value="QEU97740.1"/>
    <property type="molecule type" value="Genomic_DNA"/>
</dbReference>
<dbReference type="SUPFAM" id="SSF109854">
    <property type="entry name" value="DinB/YfiT-like putative metalloenzymes"/>
    <property type="match status" value="1"/>
</dbReference>
<sequence length="109" mass="11951">MTTPDEARGARREVPLLYGEPPGGFTPDRSRTFAEVLAVWEREVAVSREICAGRSLDDTGRLGPAEAAAVNGEDVVSPRWILVHLIEEYARHNGHTDLIRERVDGVTGS</sequence>
<keyword evidence="3" id="KW-1185">Reference proteome</keyword>
<dbReference type="Proteomes" id="UP000325529">
    <property type="component" value="Chromosome"/>
</dbReference>
<evidence type="ECO:0000313" key="3">
    <source>
        <dbReference type="Proteomes" id="UP000325529"/>
    </source>
</evidence>
<dbReference type="Gene3D" id="1.20.120.450">
    <property type="entry name" value="dinb family like domain"/>
    <property type="match status" value="1"/>
</dbReference>
<feature type="compositionally biased region" description="Basic and acidic residues" evidence="1">
    <location>
        <begin position="1"/>
        <end position="14"/>
    </location>
</feature>
<protein>
    <submittedName>
        <fullName evidence="2">DUF664 domain-containing protein</fullName>
    </submittedName>
</protein>
<name>A0A5J6GP46_STRKN</name>
<dbReference type="InterPro" id="IPR034660">
    <property type="entry name" value="DinB/YfiT-like"/>
</dbReference>
<proteinExistence type="predicted"/>
<evidence type="ECO:0000313" key="2">
    <source>
        <dbReference type="EMBL" id="QEU97740.1"/>
    </source>
</evidence>
<dbReference type="RefSeq" id="WP_079044005.1">
    <property type="nucleotide sequence ID" value="NZ_CP023699.1"/>
</dbReference>
<gene>
    <name evidence="2" type="ORF">CP970_33780</name>
</gene>
<dbReference type="AlphaFoldDB" id="A0A5J6GP46"/>
<organism evidence="2 3">
    <name type="scientific">Streptomyces kanamyceticus</name>
    <dbReference type="NCBI Taxonomy" id="1967"/>
    <lineage>
        <taxon>Bacteria</taxon>
        <taxon>Bacillati</taxon>
        <taxon>Actinomycetota</taxon>
        <taxon>Actinomycetes</taxon>
        <taxon>Kitasatosporales</taxon>
        <taxon>Streptomycetaceae</taxon>
        <taxon>Streptomyces</taxon>
    </lineage>
</organism>
<dbReference type="InterPro" id="IPR007061">
    <property type="entry name" value="MST-like"/>
</dbReference>
<evidence type="ECO:0000256" key="1">
    <source>
        <dbReference type="SAM" id="MobiDB-lite"/>
    </source>
</evidence>
<dbReference type="OrthoDB" id="4548523at2"/>
<reference evidence="2 3" key="1">
    <citation type="submission" date="2017-09" db="EMBL/GenBank/DDBJ databases">
        <authorList>
            <person name="Lee N."/>
            <person name="Cho B.-K."/>
        </authorList>
    </citation>
    <scope>NUCLEOTIDE SEQUENCE [LARGE SCALE GENOMIC DNA]</scope>
    <source>
        <strain evidence="2 3">ATCC 12853</strain>
    </source>
</reference>
<feature type="region of interest" description="Disordered" evidence="1">
    <location>
        <begin position="1"/>
        <end position="23"/>
    </location>
</feature>
<dbReference type="KEGG" id="ska:CP970_33780"/>
<dbReference type="Pfam" id="PF04978">
    <property type="entry name" value="MST"/>
    <property type="match status" value="1"/>
</dbReference>